<organism evidence="1 2">
    <name type="scientific">Coniosporium uncinatum</name>
    <dbReference type="NCBI Taxonomy" id="93489"/>
    <lineage>
        <taxon>Eukaryota</taxon>
        <taxon>Fungi</taxon>
        <taxon>Dikarya</taxon>
        <taxon>Ascomycota</taxon>
        <taxon>Pezizomycotina</taxon>
        <taxon>Dothideomycetes</taxon>
        <taxon>Dothideomycetes incertae sedis</taxon>
        <taxon>Coniosporium</taxon>
    </lineage>
</organism>
<comment type="caution">
    <text evidence="1">The sequence shown here is derived from an EMBL/GenBank/DDBJ whole genome shotgun (WGS) entry which is preliminary data.</text>
</comment>
<dbReference type="Proteomes" id="UP001186974">
    <property type="component" value="Unassembled WGS sequence"/>
</dbReference>
<evidence type="ECO:0000313" key="1">
    <source>
        <dbReference type="EMBL" id="KAK3068361.1"/>
    </source>
</evidence>
<gene>
    <name evidence="1" type="ORF">LTS18_000693</name>
</gene>
<protein>
    <submittedName>
        <fullName evidence="1">Uncharacterized protein</fullName>
    </submittedName>
</protein>
<sequence length="104" mass="11438">MPMGIWLGNPEITVPLYIWKGIIPAGLGNILGGALFCGGYYWYMYSFNQESPLIDGVAYEPHDDVEKGFAAGHVEKIDDYSNGSPLASVNTIQQEVRRVRETGA</sequence>
<accession>A0ACC3DFV8</accession>
<dbReference type="EMBL" id="JAWDJW010005313">
    <property type="protein sequence ID" value="KAK3068361.1"/>
    <property type="molecule type" value="Genomic_DNA"/>
</dbReference>
<name>A0ACC3DFV8_9PEZI</name>
<reference evidence="1" key="1">
    <citation type="submission" date="2024-09" db="EMBL/GenBank/DDBJ databases">
        <title>Black Yeasts Isolated from many extreme environments.</title>
        <authorList>
            <person name="Coleine C."/>
            <person name="Stajich J.E."/>
            <person name="Selbmann L."/>
        </authorList>
    </citation>
    <scope>NUCLEOTIDE SEQUENCE</scope>
    <source>
        <strain evidence="1">CCFEE 5737</strain>
    </source>
</reference>
<proteinExistence type="predicted"/>
<keyword evidence="2" id="KW-1185">Reference proteome</keyword>
<evidence type="ECO:0000313" key="2">
    <source>
        <dbReference type="Proteomes" id="UP001186974"/>
    </source>
</evidence>